<dbReference type="Gene3D" id="2.70.170.10">
    <property type="entry name" value="Neurotransmitter-gated ion-channel ligand-binding domain"/>
    <property type="match status" value="1"/>
</dbReference>
<sequence length="510" mass="57453">MSGPAKAFLLFSLSLSLVDVLGDNPTGRSETYVSPLIPGTDKITLMQHDLQHQPAKAKTLRSWLDLSNRKTSARSSVLLEHPQTQKLGQGVSDSKRIVLEGTNSTQDSKTEEQENKKQDEEDKVRLGIEGASEKDRSSEIWRCPHIPHVDPSKMSQPNVSVGMYILNLHAEDRGLSTGEFFADFLLFLRQKDKPLTQFDGMQPIDELAFTNAMSIDSISQYGKGVRRVAGKFFFSPDLRWYPFDKQYLEIVLEQFKSPVTLWVFVPDADLNGMSPSIRFPGWQTSLRQSPTSLYANCRARVSTKVYPGASSDEQSSSSNITFSRFTFSIAVQRPIYEGVITKFVPPFVMLAPTLYSFWLDPTVNWSIRITMGSGGLISIVFFHSSISNQMPPVNYLTIFDKYIFCVYICIFLQLLSNFVVIVLFRREAEYKEEVSPLLRSTLCTVSIWTGFILFFGLFAIILPLWMILESFEIILGLMIAVIAASLWILSIYADAKAAAQGYVNMNFANS</sequence>
<feature type="region of interest" description="Disordered" evidence="2">
    <location>
        <begin position="82"/>
        <end position="124"/>
    </location>
</feature>
<dbReference type="EMBL" id="HBKN01028690">
    <property type="protein sequence ID" value="CAE2312524.1"/>
    <property type="molecule type" value="Transcribed_RNA"/>
</dbReference>
<proteinExistence type="predicted"/>
<reference evidence="5" key="1">
    <citation type="submission" date="2021-01" db="EMBL/GenBank/DDBJ databases">
        <authorList>
            <person name="Corre E."/>
            <person name="Pelletier E."/>
            <person name="Niang G."/>
            <person name="Scheremetjew M."/>
            <person name="Finn R."/>
            <person name="Kale V."/>
            <person name="Holt S."/>
            <person name="Cochrane G."/>
            <person name="Meng A."/>
            <person name="Brown T."/>
            <person name="Cohen L."/>
        </authorList>
    </citation>
    <scope>NUCLEOTIDE SEQUENCE</scope>
    <source>
        <strain evidence="5">CCMP 2712</strain>
    </source>
</reference>
<keyword evidence="4" id="KW-0732">Signal</keyword>
<feature type="chain" id="PRO_5030799820" description="Neurotransmitter-gated ion-channel ligand-binding domain-containing protein" evidence="4">
    <location>
        <begin position="23"/>
        <end position="510"/>
    </location>
</feature>
<evidence type="ECO:0000256" key="1">
    <source>
        <dbReference type="ARBA" id="ARBA00004141"/>
    </source>
</evidence>
<keyword evidence="3" id="KW-1133">Transmembrane helix</keyword>
<keyword evidence="3" id="KW-0812">Transmembrane</keyword>
<evidence type="ECO:0000256" key="2">
    <source>
        <dbReference type="SAM" id="MobiDB-lite"/>
    </source>
</evidence>
<feature type="transmembrane region" description="Helical" evidence="3">
    <location>
        <begin position="402"/>
        <end position="424"/>
    </location>
</feature>
<feature type="compositionally biased region" description="Basic and acidic residues" evidence="2">
    <location>
        <begin position="108"/>
        <end position="124"/>
    </location>
</feature>
<dbReference type="InterPro" id="IPR036734">
    <property type="entry name" value="Neur_chan_lig-bd_sf"/>
</dbReference>
<gene>
    <name evidence="5" type="ORF">GTHE00462_LOCUS22238</name>
</gene>
<keyword evidence="3" id="KW-0472">Membrane</keyword>
<dbReference type="AlphaFoldDB" id="A0A7S4L1Y0"/>
<feature type="transmembrane region" description="Helical" evidence="3">
    <location>
        <begin position="339"/>
        <end position="358"/>
    </location>
</feature>
<dbReference type="InterPro" id="IPR038050">
    <property type="entry name" value="Neuro_actylchol_rec"/>
</dbReference>
<accession>A0A7S4L1Y0</accession>
<feature type="transmembrane region" description="Helical" evidence="3">
    <location>
        <begin position="473"/>
        <end position="493"/>
    </location>
</feature>
<evidence type="ECO:0008006" key="6">
    <source>
        <dbReference type="Google" id="ProtNLM"/>
    </source>
</evidence>
<dbReference type="InterPro" id="IPR036719">
    <property type="entry name" value="Neuro-gated_channel_TM_sf"/>
</dbReference>
<dbReference type="Gene3D" id="1.20.58.390">
    <property type="entry name" value="Neurotransmitter-gated ion-channel transmembrane domain"/>
    <property type="match status" value="1"/>
</dbReference>
<feature type="transmembrane region" description="Helical" evidence="3">
    <location>
        <begin position="445"/>
        <end position="467"/>
    </location>
</feature>
<comment type="subcellular location">
    <subcellularLocation>
        <location evidence="1">Membrane</location>
        <topology evidence="1">Multi-pass membrane protein</topology>
    </subcellularLocation>
</comment>
<dbReference type="SUPFAM" id="SSF90112">
    <property type="entry name" value="Neurotransmitter-gated ion-channel transmembrane pore"/>
    <property type="match status" value="1"/>
</dbReference>
<evidence type="ECO:0000313" key="5">
    <source>
        <dbReference type="EMBL" id="CAE2312524.1"/>
    </source>
</evidence>
<dbReference type="GO" id="GO:0005230">
    <property type="term" value="F:extracellular ligand-gated monoatomic ion channel activity"/>
    <property type="evidence" value="ECO:0007669"/>
    <property type="project" value="InterPro"/>
</dbReference>
<feature type="signal peptide" evidence="4">
    <location>
        <begin position="1"/>
        <end position="22"/>
    </location>
</feature>
<name>A0A7S4L1Y0_GUITH</name>
<organism evidence="5">
    <name type="scientific">Guillardia theta</name>
    <name type="common">Cryptophyte</name>
    <name type="synonym">Cryptomonas phi</name>
    <dbReference type="NCBI Taxonomy" id="55529"/>
    <lineage>
        <taxon>Eukaryota</taxon>
        <taxon>Cryptophyceae</taxon>
        <taxon>Pyrenomonadales</taxon>
        <taxon>Geminigeraceae</taxon>
        <taxon>Guillardia</taxon>
    </lineage>
</organism>
<dbReference type="GO" id="GO:0016020">
    <property type="term" value="C:membrane"/>
    <property type="evidence" value="ECO:0007669"/>
    <property type="project" value="UniProtKB-SubCell"/>
</dbReference>
<feature type="transmembrane region" description="Helical" evidence="3">
    <location>
        <begin position="365"/>
        <end position="382"/>
    </location>
</feature>
<evidence type="ECO:0000256" key="3">
    <source>
        <dbReference type="SAM" id="Phobius"/>
    </source>
</evidence>
<evidence type="ECO:0000256" key="4">
    <source>
        <dbReference type="SAM" id="SignalP"/>
    </source>
</evidence>
<protein>
    <recommendedName>
        <fullName evidence="6">Neurotransmitter-gated ion-channel ligand-binding domain-containing protein</fullName>
    </recommendedName>
</protein>